<protein>
    <submittedName>
        <fullName evidence="2">Uncharacterized protein</fullName>
    </submittedName>
</protein>
<evidence type="ECO:0000256" key="1">
    <source>
        <dbReference type="SAM" id="Phobius"/>
    </source>
</evidence>
<gene>
    <name evidence="2" type="ordered locus">Calkr_1017</name>
</gene>
<keyword evidence="1" id="KW-0812">Transmembrane</keyword>
<name>E4S5K2_CALA7</name>
<keyword evidence="3" id="KW-1185">Reference proteome</keyword>
<keyword evidence="1" id="KW-1133">Transmembrane helix</keyword>
<feature type="transmembrane region" description="Helical" evidence="1">
    <location>
        <begin position="5"/>
        <end position="22"/>
    </location>
</feature>
<dbReference type="OrthoDB" id="1716330at2"/>
<dbReference type="KEGG" id="cki:Calkr_1017"/>
<dbReference type="AlphaFoldDB" id="E4S5K2"/>
<feature type="transmembrane region" description="Helical" evidence="1">
    <location>
        <begin position="197"/>
        <end position="219"/>
    </location>
</feature>
<dbReference type="RefSeq" id="WP_013432337.1">
    <property type="nucleotide sequence ID" value="NC_014721.1"/>
</dbReference>
<evidence type="ECO:0000313" key="2">
    <source>
        <dbReference type="EMBL" id="ADQ40526.1"/>
    </source>
</evidence>
<feature type="transmembrane region" description="Helical" evidence="1">
    <location>
        <begin position="76"/>
        <end position="97"/>
    </location>
</feature>
<organism evidence="2 3">
    <name type="scientific">Caldicellulosiruptor acetigenus (strain ATCC 700853 / DSM 12137 / I77R1B)</name>
    <name type="common">Caldicellulosiruptor kristjanssonii</name>
    <dbReference type="NCBI Taxonomy" id="632335"/>
    <lineage>
        <taxon>Bacteria</taxon>
        <taxon>Bacillati</taxon>
        <taxon>Bacillota</taxon>
        <taxon>Bacillota incertae sedis</taxon>
        <taxon>Caldicellulosiruptorales</taxon>
        <taxon>Caldicellulosiruptoraceae</taxon>
        <taxon>Caldicellulosiruptor</taxon>
    </lineage>
</organism>
<dbReference type="EMBL" id="CP002326">
    <property type="protein sequence ID" value="ADQ40526.1"/>
    <property type="molecule type" value="Genomic_DNA"/>
</dbReference>
<feature type="transmembrane region" description="Helical" evidence="1">
    <location>
        <begin position="103"/>
        <end position="122"/>
    </location>
</feature>
<reference evidence="2 3" key="2">
    <citation type="journal article" date="2011" name="J. Bacteriol.">
        <title>Complete genome sequences for the anaerobic, extremely thermophilic plant biomass-degrading bacteria Caldicellulosiruptor hydrothermalis, Caldicellulosiruptor kristjanssonii, Caldicellulosiruptor kronotskyensis, Caldicellulosiruptor owensenis, and Caldicellulosiruptor lactoaceticus.</title>
        <authorList>
            <person name="Blumer-Schuette S.E."/>
            <person name="Ozdemir I."/>
            <person name="Mistry D."/>
            <person name="Lucas S."/>
            <person name="Lapidus A."/>
            <person name="Cheng J.F."/>
            <person name="Goodwin L.A."/>
            <person name="Pitluck S."/>
            <person name="Land M.L."/>
            <person name="Hauser L.J."/>
            <person name="Woyke T."/>
            <person name="Mikhailova N."/>
            <person name="Pati A."/>
            <person name="Kyrpides N.C."/>
            <person name="Ivanova N."/>
            <person name="Detter J.C."/>
            <person name="Walston-Davenport K."/>
            <person name="Han S."/>
            <person name="Adams M.W."/>
            <person name="Kelly R.M."/>
        </authorList>
    </citation>
    <scope>NUCLEOTIDE SEQUENCE [LARGE SCALE GENOMIC DNA]</scope>
    <source>
        <strain evidence="3">ATCC 700853 / DSM 12137 / I77R1B</strain>
    </source>
</reference>
<feature type="transmembrane region" description="Helical" evidence="1">
    <location>
        <begin position="28"/>
        <end position="56"/>
    </location>
</feature>
<reference key="1">
    <citation type="submission" date="2010-11" db="EMBL/GenBank/DDBJ databases">
        <title>Complete sequence of chromosome of Caldicellulosiruptor kristjanssonii 177R1B.</title>
        <authorList>
            <consortium name="US DOE Joint Genome Institute"/>
            <person name="Lucas S."/>
            <person name="Copeland A."/>
            <person name="Lapidus A."/>
            <person name="Cheng J.-F."/>
            <person name="Bruce D."/>
            <person name="Goodwin L."/>
            <person name="Pitluck S."/>
            <person name="Davenport K."/>
            <person name="Detter J.C."/>
            <person name="Han C."/>
            <person name="Tapia R."/>
            <person name="Land M."/>
            <person name="Hauser L."/>
            <person name="Jeffries C."/>
            <person name="Kyrpides N."/>
            <person name="Ivanova N."/>
            <person name="Mikhailova N."/>
            <person name="Blumer-Schuette S.E."/>
            <person name="Kelly R.M."/>
            <person name="Woyke T."/>
        </authorList>
    </citation>
    <scope>NUCLEOTIDE SEQUENCE</scope>
    <source>
        <strain>177R1B</strain>
    </source>
</reference>
<sequence>MKIKIFLMILFFILFGVILFFGNGEPKYFIVFLLAFFPIGTFLILAGAYKFLILFFQKKGDTQNISRIKKWVDKNLNFILKMIIYHFVCILIFIIYTSAAWDGLLNSSSIDSFVIYTPILIYEIRNNSFVLVLILFYIFALPFWISIDIYIYSVGFLITFIQYKINILKFNTKIVGPSSPWEYCIANFLQFESPLTIINTILLYLFTLILTMTIIKLSYKLMSCFKYIKNNKNT</sequence>
<keyword evidence="1" id="KW-0472">Membrane</keyword>
<evidence type="ECO:0000313" key="3">
    <source>
        <dbReference type="Proteomes" id="UP000009256"/>
    </source>
</evidence>
<proteinExistence type="predicted"/>
<dbReference type="HOGENOM" id="CLU_1183248_0_0_9"/>
<dbReference type="Proteomes" id="UP000009256">
    <property type="component" value="Chromosome"/>
</dbReference>
<accession>E4S5K2</accession>
<feature type="transmembrane region" description="Helical" evidence="1">
    <location>
        <begin position="129"/>
        <end position="152"/>
    </location>
</feature>